<organism evidence="11 12">
    <name type="scientific">Russula ochroleuca</name>
    <dbReference type="NCBI Taxonomy" id="152965"/>
    <lineage>
        <taxon>Eukaryota</taxon>
        <taxon>Fungi</taxon>
        <taxon>Dikarya</taxon>
        <taxon>Basidiomycota</taxon>
        <taxon>Agaricomycotina</taxon>
        <taxon>Agaricomycetes</taxon>
        <taxon>Russulales</taxon>
        <taxon>Russulaceae</taxon>
        <taxon>Russula</taxon>
    </lineage>
</organism>
<dbReference type="GO" id="GO:0000226">
    <property type="term" value="P:microtubule cytoskeleton organization"/>
    <property type="evidence" value="ECO:0007669"/>
    <property type="project" value="TreeGrafter"/>
</dbReference>
<dbReference type="Pfam" id="PF05783">
    <property type="entry name" value="DLIC"/>
    <property type="match status" value="1"/>
</dbReference>
<dbReference type="PANTHER" id="PTHR12688">
    <property type="entry name" value="DYNEIN LIGHT INTERMEDIATE CHAIN"/>
    <property type="match status" value="1"/>
</dbReference>
<keyword evidence="4" id="KW-0493">Microtubule</keyword>
<dbReference type="GO" id="GO:0005868">
    <property type="term" value="C:cytoplasmic dynein complex"/>
    <property type="evidence" value="ECO:0007669"/>
    <property type="project" value="InterPro"/>
</dbReference>
<feature type="region of interest" description="Disordered" evidence="10">
    <location>
        <begin position="330"/>
        <end position="354"/>
    </location>
</feature>
<keyword evidence="3" id="KW-0963">Cytoplasm</keyword>
<evidence type="ECO:0000256" key="6">
    <source>
        <dbReference type="ARBA" id="ARBA00022840"/>
    </source>
</evidence>
<feature type="compositionally biased region" description="Low complexity" evidence="10">
    <location>
        <begin position="431"/>
        <end position="441"/>
    </location>
</feature>
<keyword evidence="5" id="KW-0547">Nucleotide-binding</keyword>
<dbReference type="AlphaFoldDB" id="A0A9P5MMM1"/>
<name>A0A9P5MMM1_9AGAM</name>
<dbReference type="GO" id="GO:0007018">
    <property type="term" value="P:microtubule-based movement"/>
    <property type="evidence" value="ECO:0007669"/>
    <property type="project" value="InterPro"/>
</dbReference>
<evidence type="ECO:0000313" key="12">
    <source>
        <dbReference type="Proteomes" id="UP000759537"/>
    </source>
</evidence>
<evidence type="ECO:0000313" key="11">
    <source>
        <dbReference type="EMBL" id="KAF8464321.1"/>
    </source>
</evidence>
<gene>
    <name evidence="11" type="ORF">DFH94DRAFT_785444</name>
</gene>
<feature type="compositionally biased region" description="Gly residues" evidence="10">
    <location>
        <begin position="421"/>
        <end position="430"/>
    </location>
</feature>
<dbReference type="OrthoDB" id="27603at2759"/>
<dbReference type="EMBL" id="WHVB01000057">
    <property type="protein sequence ID" value="KAF8464321.1"/>
    <property type="molecule type" value="Genomic_DNA"/>
</dbReference>
<accession>A0A9P5MMM1</accession>
<protein>
    <submittedName>
        <fullName evidence="11">Dynein light intermediate chain-domain-containing protein</fullName>
    </submittedName>
</protein>
<dbReference type="InterPro" id="IPR008467">
    <property type="entry name" value="Dynein1_light_intermed_chain"/>
</dbReference>
<evidence type="ECO:0000256" key="2">
    <source>
        <dbReference type="ARBA" id="ARBA00022448"/>
    </source>
</evidence>
<keyword evidence="8" id="KW-0505">Motor protein</keyword>
<sequence>MSRSPEVPPQDLLVLSFSSRSKPAKNILHLVSALLQKLAVDASKDEPRTDFALGYNWADVRDEVFIIVLDWTQPWTFLEDLHTWLTWIEHWVQGDRASKFEVIREEHRERWQAHLQHYTEPSAEPLPVTSSVLQGTVLPLGPGTFTHNAAGVAIVVVCTKADLVNDSNDLVGAGASGMGGMVKGKEGEWEERTDGIMQILRTVCLKYGAGLFYTTPQPTTLNVLRQYALHTLFVPPAPAPDGITYSFPFLHKLNTLDRDRIVVPAGWDSWGKIAVLLDGFDAKAWGEAWEHDLPSEYGVDDGGSEAGTRKHNPTPEQAFLAKNYDENARRADRDPRGISAAPSTPRFPPQASSTFSLPAVERALAEMEGGGSCGGRRAGGHEVLQNFFKSLLNTKDRGESGFFGCEPWHGGRAGTSMGPRTSGGGGGGGSQADAGSGTEDG</sequence>
<dbReference type="GO" id="GO:0035974">
    <property type="term" value="C:meiotic spindle pole body"/>
    <property type="evidence" value="ECO:0007669"/>
    <property type="project" value="TreeGrafter"/>
</dbReference>
<dbReference type="Proteomes" id="UP000759537">
    <property type="component" value="Unassembled WGS sequence"/>
</dbReference>
<dbReference type="GO" id="GO:0045504">
    <property type="term" value="F:dynein heavy chain binding"/>
    <property type="evidence" value="ECO:0007669"/>
    <property type="project" value="TreeGrafter"/>
</dbReference>
<evidence type="ECO:0000256" key="9">
    <source>
        <dbReference type="ARBA" id="ARBA00023212"/>
    </source>
</evidence>
<proteinExistence type="predicted"/>
<evidence type="ECO:0000256" key="3">
    <source>
        <dbReference type="ARBA" id="ARBA00022490"/>
    </source>
</evidence>
<reference evidence="11" key="2">
    <citation type="journal article" date="2020" name="Nat. Commun.">
        <title>Large-scale genome sequencing of mycorrhizal fungi provides insights into the early evolution of symbiotic traits.</title>
        <authorList>
            <person name="Miyauchi S."/>
            <person name="Kiss E."/>
            <person name="Kuo A."/>
            <person name="Drula E."/>
            <person name="Kohler A."/>
            <person name="Sanchez-Garcia M."/>
            <person name="Morin E."/>
            <person name="Andreopoulos B."/>
            <person name="Barry K.W."/>
            <person name="Bonito G."/>
            <person name="Buee M."/>
            <person name="Carver A."/>
            <person name="Chen C."/>
            <person name="Cichocki N."/>
            <person name="Clum A."/>
            <person name="Culley D."/>
            <person name="Crous P.W."/>
            <person name="Fauchery L."/>
            <person name="Girlanda M."/>
            <person name="Hayes R.D."/>
            <person name="Keri Z."/>
            <person name="LaButti K."/>
            <person name="Lipzen A."/>
            <person name="Lombard V."/>
            <person name="Magnuson J."/>
            <person name="Maillard F."/>
            <person name="Murat C."/>
            <person name="Nolan M."/>
            <person name="Ohm R.A."/>
            <person name="Pangilinan J."/>
            <person name="Pereira M.F."/>
            <person name="Perotto S."/>
            <person name="Peter M."/>
            <person name="Pfister S."/>
            <person name="Riley R."/>
            <person name="Sitrit Y."/>
            <person name="Stielow J.B."/>
            <person name="Szollosi G."/>
            <person name="Zifcakova L."/>
            <person name="Stursova M."/>
            <person name="Spatafora J.W."/>
            <person name="Tedersoo L."/>
            <person name="Vaario L.M."/>
            <person name="Yamada A."/>
            <person name="Yan M."/>
            <person name="Wang P."/>
            <person name="Xu J."/>
            <person name="Bruns T."/>
            <person name="Baldrian P."/>
            <person name="Vilgalys R."/>
            <person name="Dunand C."/>
            <person name="Henrissat B."/>
            <person name="Grigoriev I.V."/>
            <person name="Hibbett D."/>
            <person name="Nagy L.G."/>
            <person name="Martin F.M."/>
        </authorList>
    </citation>
    <scope>NUCLEOTIDE SEQUENCE</scope>
    <source>
        <strain evidence="11">Prilba</strain>
    </source>
</reference>
<comment type="caution">
    <text evidence="11">The sequence shown here is derived from an EMBL/GenBank/DDBJ whole genome shotgun (WGS) entry which is preliminary data.</text>
</comment>
<keyword evidence="7" id="KW-0243">Dynein</keyword>
<dbReference type="GO" id="GO:0005874">
    <property type="term" value="C:microtubule"/>
    <property type="evidence" value="ECO:0007669"/>
    <property type="project" value="UniProtKB-KW"/>
</dbReference>
<dbReference type="InterPro" id="IPR022780">
    <property type="entry name" value="Dynein_light_int_chain"/>
</dbReference>
<keyword evidence="6" id="KW-0067">ATP-binding</keyword>
<feature type="region of interest" description="Disordered" evidence="10">
    <location>
        <begin position="407"/>
        <end position="441"/>
    </location>
</feature>
<evidence type="ECO:0000256" key="10">
    <source>
        <dbReference type="SAM" id="MobiDB-lite"/>
    </source>
</evidence>
<dbReference type="PANTHER" id="PTHR12688:SF0">
    <property type="entry name" value="DYNEIN LIGHT INTERMEDIATE CHAIN"/>
    <property type="match status" value="1"/>
</dbReference>
<evidence type="ECO:0000256" key="7">
    <source>
        <dbReference type="ARBA" id="ARBA00023017"/>
    </source>
</evidence>
<evidence type="ECO:0000256" key="1">
    <source>
        <dbReference type="ARBA" id="ARBA00004245"/>
    </source>
</evidence>
<evidence type="ECO:0000256" key="5">
    <source>
        <dbReference type="ARBA" id="ARBA00022741"/>
    </source>
</evidence>
<reference evidence="11" key="1">
    <citation type="submission" date="2019-10" db="EMBL/GenBank/DDBJ databases">
        <authorList>
            <consortium name="DOE Joint Genome Institute"/>
            <person name="Kuo A."/>
            <person name="Miyauchi S."/>
            <person name="Kiss E."/>
            <person name="Drula E."/>
            <person name="Kohler A."/>
            <person name="Sanchez-Garcia M."/>
            <person name="Andreopoulos B."/>
            <person name="Barry K.W."/>
            <person name="Bonito G."/>
            <person name="Buee M."/>
            <person name="Carver A."/>
            <person name="Chen C."/>
            <person name="Cichocki N."/>
            <person name="Clum A."/>
            <person name="Culley D."/>
            <person name="Crous P.W."/>
            <person name="Fauchery L."/>
            <person name="Girlanda M."/>
            <person name="Hayes R."/>
            <person name="Keri Z."/>
            <person name="LaButti K."/>
            <person name="Lipzen A."/>
            <person name="Lombard V."/>
            <person name="Magnuson J."/>
            <person name="Maillard F."/>
            <person name="Morin E."/>
            <person name="Murat C."/>
            <person name="Nolan M."/>
            <person name="Ohm R."/>
            <person name="Pangilinan J."/>
            <person name="Pereira M."/>
            <person name="Perotto S."/>
            <person name="Peter M."/>
            <person name="Riley R."/>
            <person name="Sitrit Y."/>
            <person name="Stielow B."/>
            <person name="Szollosi G."/>
            <person name="Zifcakova L."/>
            <person name="Stursova M."/>
            <person name="Spatafora J.W."/>
            <person name="Tedersoo L."/>
            <person name="Vaario L.-M."/>
            <person name="Yamada A."/>
            <person name="Yan M."/>
            <person name="Wang P."/>
            <person name="Xu J."/>
            <person name="Bruns T."/>
            <person name="Baldrian P."/>
            <person name="Vilgalys R."/>
            <person name="Henrissat B."/>
            <person name="Grigoriev I.V."/>
            <person name="Hibbett D."/>
            <person name="Nagy L.G."/>
            <person name="Martin F.M."/>
        </authorList>
    </citation>
    <scope>NUCLEOTIDE SEQUENCE</scope>
    <source>
        <strain evidence="11">Prilba</strain>
    </source>
</reference>
<keyword evidence="9" id="KW-0206">Cytoskeleton</keyword>
<dbReference type="GO" id="GO:0005524">
    <property type="term" value="F:ATP binding"/>
    <property type="evidence" value="ECO:0007669"/>
    <property type="project" value="UniProtKB-KW"/>
</dbReference>
<comment type="subcellular location">
    <subcellularLocation>
        <location evidence="1">Cytoplasm</location>
        <location evidence="1">Cytoskeleton</location>
    </subcellularLocation>
</comment>
<evidence type="ECO:0000256" key="4">
    <source>
        <dbReference type="ARBA" id="ARBA00022701"/>
    </source>
</evidence>
<keyword evidence="12" id="KW-1185">Reference proteome</keyword>
<keyword evidence="2" id="KW-0813">Transport</keyword>
<evidence type="ECO:0000256" key="8">
    <source>
        <dbReference type="ARBA" id="ARBA00023175"/>
    </source>
</evidence>